<proteinExistence type="predicted"/>
<evidence type="ECO:0000256" key="6">
    <source>
        <dbReference type="SAM" id="MobiDB-lite"/>
    </source>
</evidence>
<feature type="compositionally biased region" description="Low complexity" evidence="6">
    <location>
        <begin position="88"/>
        <end position="98"/>
    </location>
</feature>
<dbReference type="PANTHER" id="PTHR48059">
    <property type="entry name" value="POLYGALACTURONASE INHIBITOR 1"/>
    <property type="match status" value="1"/>
</dbReference>
<feature type="region of interest" description="Disordered" evidence="6">
    <location>
        <begin position="195"/>
        <end position="215"/>
    </location>
</feature>
<evidence type="ECO:0000256" key="5">
    <source>
        <dbReference type="ARBA" id="ARBA00023136"/>
    </source>
</evidence>
<dbReference type="InterPro" id="IPR001611">
    <property type="entry name" value="Leu-rich_rpt"/>
</dbReference>
<feature type="region of interest" description="Disordered" evidence="6">
    <location>
        <begin position="66"/>
        <end position="98"/>
    </location>
</feature>
<comment type="caution">
    <text evidence="7">The sequence shown here is derived from an EMBL/GenBank/DDBJ whole genome shotgun (WGS) entry which is preliminary data.</text>
</comment>
<name>A0ABD3QSG3_9STRA</name>
<evidence type="ECO:0000256" key="3">
    <source>
        <dbReference type="ARBA" id="ARBA00022729"/>
    </source>
</evidence>
<keyword evidence="4" id="KW-0677">Repeat</keyword>
<feature type="compositionally biased region" description="Low complexity" evidence="6">
    <location>
        <begin position="197"/>
        <end position="206"/>
    </location>
</feature>
<keyword evidence="3" id="KW-0732">Signal</keyword>
<keyword evidence="5" id="KW-0472">Membrane</keyword>
<evidence type="ECO:0000313" key="7">
    <source>
        <dbReference type="EMBL" id="KAL3803334.1"/>
    </source>
</evidence>
<reference evidence="7 8" key="1">
    <citation type="journal article" date="2020" name="G3 (Bethesda)">
        <title>Improved Reference Genome for Cyclotella cryptica CCMP332, a Model for Cell Wall Morphogenesis, Salinity Adaptation, and Lipid Production in Diatoms (Bacillariophyta).</title>
        <authorList>
            <person name="Roberts W.R."/>
            <person name="Downey K.M."/>
            <person name="Ruck E.C."/>
            <person name="Traller J.C."/>
            <person name="Alverson A.J."/>
        </authorList>
    </citation>
    <scope>NUCLEOTIDE SEQUENCE [LARGE SCALE GENOMIC DNA]</scope>
    <source>
        <strain evidence="7 8">CCMP332</strain>
    </source>
</reference>
<keyword evidence="8" id="KW-1185">Reference proteome</keyword>
<dbReference type="InterPro" id="IPR032675">
    <property type="entry name" value="LRR_dom_sf"/>
</dbReference>
<dbReference type="EMBL" id="JABMIG020000014">
    <property type="protein sequence ID" value="KAL3803334.1"/>
    <property type="molecule type" value="Genomic_DNA"/>
</dbReference>
<dbReference type="Gene3D" id="3.80.10.10">
    <property type="entry name" value="Ribonuclease Inhibitor"/>
    <property type="match status" value="2"/>
</dbReference>
<comment type="subcellular location">
    <subcellularLocation>
        <location evidence="1">Cell envelope</location>
    </subcellularLocation>
    <subcellularLocation>
        <location evidence="2">Membrane</location>
    </subcellularLocation>
</comment>
<accession>A0ABD3QSG3</accession>
<evidence type="ECO:0000256" key="4">
    <source>
        <dbReference type="ARBA" id="ARBA00022737"/>
    </source>
</evidence>
<sequence>MKKTLPTLVPMVAIFGSVLNIEARQKKMLRNEMTRYNKMNRVEYNAVQMEDVMFWMRHLEVASLPQRPKPTLRPTSSETPVPNPLTSPSPSSVLTSFPTLSGGTTTTFPTYGFNGDGGVAPDSSFNCPPASFVGCTAPNPNDPVDECPTVGMPCKGGNEGEFCCRDACPRNYCTAKEFVGGGGDTPAPTFFDTTESTPAPTLKPTAKPTPAPTFPCNITPDTRVTQLTNILATVSKRVDFNTANSPQNLALNWILNEDLALICPSNGSVERQAIIQRYVMALFYYSTNGNDPVNNPTWKECAAPNVFNQASVDVANNKCKLTTTNSTQIFPDDVRGTNAWLTPESECTWGGVSCYPESSSDAGKVNAIELENNGVQGNLPFELEQLNRMRWFSSERGSLSGPIPSTIGNLDSLLLLDMDFNKLSGPLPESLWSLTQLRQLDLNDNEFTGTLSASIGDLSELRFFQIDNNKMIGTIPDSLGDASNFGLIGLSGNGFTGAMPSSVCELRPSPLQTLVADCSIECSVPDCCTSCVP</sequence>
<evidence type="ECO:0000256" key="1">
    <source>
        <dbReference type="ARBA" id="ARBA00004196"/>
    </source>
</evidence>
<organism evidence="7 8">
    <name type="scientific">Cyclotella cryptica</name>
    <dbReference type="NCBI Taxonomy" id="29204"/>
    <lineage>
        <taxon>Eukaryota</taxon>
        <taxon>Sar</taxon>
        <taxon>Stramenopiles</taxon>
        <taxon>Ochrophyta</taxon>
        <taxon>Bacillariophyta</taxon>
        <taxon>Coscinodiscophyceae</taxon>
        <taxon>Thalassiosirophycidae</taxon>
        <taxon>Stephanodiscales</taxon>
        <taxon>Stephanodiscaceae</taxon>
        <taxon>Cyclotella</taxon>
    </lineage>
</organism>
<dbReference type="Pfam" id="PF00560">
    <property type="entry name" value="LRR_1"/>
    <property type="match status" value="2"/>
</dbReference>
<protein>
    <recommendedName>
        <fullName evidence="9">L domain-like protein</fullName>
    </recommendedName>
</protein>
<dbReference type="InterPro" id="IPR051848">
    <property type="entry name" value="PGIP"/>
</dbReference>
<evidence type="ECO:0000313" key="8">
    <source>
        <dbReference type="Proteomes" id="UP001516023"/>
    </source>
</evidence>
<dbReference type="Proteomes" id="UP001516023">
    <property type="component" value="Unassembled WGS sequence"/>
</dbReference>
<gene>
    <name evidence="7" type="ORF">HJC23_009298</name>
</gene>
<dbReference type="SUPFAM" id="SSF52058">
    <property type="entry name" value="L domain-like"/>
    <property type="match status" value="1"/>
</dbReference>
<dbReference type="AlphaFoldDB" id="A0ABD3QSG3"/>
<dbReference type="FunFam" id="3.80.10.10:FF:000400">
    <property type="entry name" value="Nuclear pore complex protein NUP107"/>
    <property type="match status" value="1"/>
</dbReference>
<evidence type="ECO:0008006" key="9">
    <source>
        <dbReference type="Google" id="ProtNLM"/>
    </source>
</evidence>
<dbReference type="PANTHER" id="PTHR48059:SF38">
    <property type="entry name" value="OS04G0534166 PROTEIN"/>
    <property type="match status" value="1"/>
</dbReference>
<evidence type="ECO:0000256" key="2">
    <source>
        <dbReference type="ARBA" id="ARBA00004370"/>
    </source>
</evidence>
<dbReference type="GO" id="GO:0016020">
    <property type="term" value="C:membrane"/>
    <property type="evidence" value="ECO:0007669"/>
    <property type="project" value="UniProtKB-SubCell"/>
</dbReference>